<dbReference type="GO" id="GO:0006310">
    <property type="term" value="P:DNA recombination"/>
    <property type="evidence" value="ECO:0007669"/>
    <property type="project" value="UniProtKB-UniRule"/>
</dbReference>
<dbReference type="Pfam" id="PF02565">
    <property type="entry name" value="RecO_C"/>
    <property type="match status" value="1"/>
</dbReference>
<dbReference type="SUPFAM" id="SSF57863">
    <property type="entry name" value="ArfGap/RecO-like zinc finger"/>
    <property type="match status" value="1"/>
</dbReference>
<keyword evidence="11" id="KW-1185">Reference proteome</keyword>
<comment type="function">
    <text evidence="1 8">Involved in DNA repair and RecF pathway recombination.</text>
</comment>
<dbReference type="InterPro" id="IPR003717">
    <property type="entry name" value="RecO"/>
</dbReference>
<comment type="similarity">
    <text evidence="2 8">Belongs to the RecO family.</text>
</comment>
<proteinExistence type="inferred from homology"/>
<dbReference type="RefSeq" id="WP_126761673.1">
    <property type="nucleotide sequence ID" value="NZ_JBHLTZ010000004.1"/>
</dbReference>
<evidence type="ECO:0000256" key="7">
    <source>
        <dbReference type="ARBA" id="ARBA00033409"/>
    </source>
</evidence>
<accession>A0A432Y088</accession>
<dbReference type="AlphaFoldDB" id="A0A432Y088"/>
<evidence type="ECO:0000256" key="8">
    <source>
        <dbReference type="HAMAP-Rule" id="MF_00201"/>
    </source>
</evidence>
<evidence type="ECO:0000256" key="6">
    <source>
        <dbReference type="ARBA" id="ARBA00023204"/>
    </source>
</evidence>
<dbReference type="OrthoDB" id="9804792at2"/>
<evidence type="ECO:0000256" key="1">
    <source>
        <dbReference type="ARBA" id="ARBA00003065"/>
    </source>
</evidence>
<dbReference type="InterPro" id="IPR022572">
    <property type="entry name" value="DNA_rep/recomb_RecO_N"/>
</dbReference>
<dbReference type="NCBIfam" id="TIGR00613">
    <property type="entry name" value="reco"/>
    <property type="match status" value="1"/>
</dbReference>
<dbReference type="SUPFAM" id="SSF50249">
    <property type="entry name" value="Nucleic acid-binding proteins"/>
    <property type="match status" value="1"/>
</dbReference>
<comment type="caution">
    <text evidence="10">The sequence shown here is derived from an EMBL/GenBank/DDBJ whole genome shotgun (WGS) entry which is preliminary data.</text>
</comment>
<dbReference type="Pfam" id="PF11967">
    <property type="entry name" value="RecO_N"/>
    <property type="match status" value="1"/>
</dbReference>
<dbReference type="GO" id="GO:0043590">
    <property type="term" value="C:bacterial nucleoid"/>
    <property type="evidence" value="ECO:0007669"/>
    <property type="project" value="TreeGrafter"/>
</dbReference>
<dbReference type="GO" id="GO:0006302">
    <property type="term" value="P:double-strand break repair"/>
    <property type="evidence" value="ECO:0007669"/>
    <property type="project" value="TreeGrafter"/>
</dbReference>
<gene>
    <name evidence="8 10" type="primary">recO</name>
    <name evidence="10" type="ORF">CWI69_02780</name>
</gene>
<dbReference type="InterPro" id="IPR042242">
    <property type="entry name" value="RecO_C"/>
</dbReference>
<protein>
    <recommendedName>
        <fullName evidence="3 8">DNA repair protein RecO</fullName>
    </recommendedName>
    <alternativeName>
        <fullName evidence="7 8">Recombination protein O</fullName>
    </alternativeName>
</protein>
<dbReference type="Proteomes" id="UP000287198">
    <property type="component" value="Unassembled WGS sequence"/>
</dbReference>
<organism evidence="10 11">
    <name type="scientific">Pseudidiomarina halophila</name>
    <dbReference type="NCBI Taxonomy" id="1449799"/>
    <lineage>
        <taxon>Bacteria</taxon>
        <taxon>Pseudomonadati</taxon>
        <taxon>Pseudomonadota</taxon>
        <taxon>Gammaproteobacteria</taxon>
        <taxon>Alteromonadales</taxon>
        <taxon>Idiomarinaceae</taxon>
        <taxon>Pseudidiomarina</taxon>
    </lineage>
</organism>
<name>A0A432Y088_9GAMM</name>
<dbReference type="PANTHER" id="PTHR33991:SF1">
    <property type="entry name" value="DNA REPAIR PROTEIN RECO"/>
    <property type="match status" value="1"/>
</dbReference>
<reference evidence="11" key="1">
    <citation type="journal article" date="2018" name="Front. Microbiol.">
        <title>Genome-Based Analysis Reveals the Taxonomy and Diversity of the Family Idiomarinaceae.</title>
        <authorList>
            <person name="Liu Y."/>
            <person name="Lai Q."/>
            <person name="Shao Z."/>
        </authorList>
    </citation>
    <scope>NUCLEOTIDE SEQUENCE [LARGE SCALE GENOMIC DNA]</scope>
    <source>
        <strain evidence="11">BH195</strain>
    </source>
</reference>
<dbReference type="HAMAP" id="MF_00201">
    <property type="entry name" value="RecO"/>
    <property type="match status" value="1"/>
</dbReference>
<evidence type="ECO:0000256" key="5">
    <source>
        <dbReference type="ARBA" id="ARBA00023172"/>
    </source>
</evidence>
<keyword evidence="4 8" id="KW-0227">DNA damage</keyword>
<dbReference type="Gene3D" id="1.20.1440.120">
    <property type="entry name" value="Recombination protein O, C-terminal domain"/>
    <property type="match status" value="1"/>
</dbReference>
<evidence type="ECO:0000313" key="10">
    <source>
        <dbReference type="EMBL" id="RUO54358.1"/>
    </source>
</evidence>
<evidence type="ECO:0000256" key="2">
    <source>
        <dbReference type="ARBA" id="ARBA00007452"/>
    </source>
</evidence>
<dbReference type="InterPro" id="IPR012340">
    <property type="entry name" value="NA-bd_OB-fold"/>
</dbReference>
<evidence type="ECO:0000313" key="11">
    <source>
        <dbReference type="Proteomes" id="UP000287198"/>
    </source>
</evidence>
<sequence length="235" mass="26718">MEPAFVLHRWPYQDSSLIVELLSRDQGRFRVVAKGARRPKSQWRAILQPFTPLLIKSRGRHELQTLTHAEALGDSVPLHGVALYSGFYLNELVQRLTSNYQPLDGLFSDYQNAIAQLGQATQVEPVLREFEWRLLCQLGHGFDWFTDDQGEAITPSGYYRFAAEQGFCRVSEARPGDLPGTQIQQLATFELTNPGLLNSMKLIMRQALLPYLGEQPLKSRQLFAQLSQLSQKSKQ</sequence>
<evidence type="ECO:0000256" key="3">
    <source>
        <dbReference type="ARBA" id="ARBA00021310"/>
    </source>
</evidence>
<dbReference type="PANTHER" id="PTHR33991">
    <property type="entry name" value="DNA REPAIR PROTEIN RECO"/>
    <property type="match status" value="1"/>
</dbReference>
<dbReference type="Gene3D" id="2.40.50.140">
    <property type="entry name" value="Nucleic acid-binding proteins"/>
    <property type="match status" value="1"/>
</dbReference>
<evidence type="ECO:0000259" key="9">
    <source>
        <dbReference type="Pfam" id="PF11967"/>
    </source>
</evidence>
<dbReference type="InterPro" id="IPR037278">
    <property type="entry name" value="ARFGAP/RecO"/>
</dbReference>
<evidence type="ECO:0000256" key="4">
    <source>
        <dbReference type="ARBA" id="ARBA00022763"/>
    </source>
</evidence>
<dbReference type="EMBL" id="PIPW01000001">
    <property type="protein sequence ID" value="RUO54358.1"/>
    <property type="molecule type" value="Genomic_DNA"/>
</dbReference>
<keyword evidence="6 8" id="KW-0234">DNA repair</keyword>
<keyword evidence="5 8" id="KW-0233">DNA recombination</keyword>
<feature type="domain" description="DNA replication/recombination mediator RecO N-terminal" evidence="9">
    <location>
        <begin position="3"/>
        <end position="72"/>
    </location>
</feature>